<reference evidence="2 3" key="1">
    <citation type="submission" date="2021-03" db="EMBL/GenBank/DDBJ databases">
        <title>Sequencing the genomes of 1000 actinobacteria strains.</title>
        <authorList>
            <person name="Klenk H.-P."/>
        </authorList>
    </citation>
    <scope>NUCLEOTIDE SEQUENCE [LARGE SCALE GENOMIC DNA]</scope>
    <source>
        <strain evidence="2 3">DSM 46670</strain>
    </source>
</reference>
<dbReference type="CDD" id="cd00093">
    <property type="entry name" value="HTH_XRE"/>
    <property type="match status" value="1"/>
</dbReference>
<dbReference type="InterPro" id="IPR001387">
    <property type="entry name" value="Cro/C1-type_HTH"/>
</dbReference>
<dbReference type="EMBL" id="JAGINW010000001">
    <property type="protein sequence ID" value="MBP2320813.1"/>
    <property type="molecule type" value="Genomic_DNA"/>
</dbReference>
<keyword evidence="3" id="KW-1185">Reference proteome</keyword>
<evidence type="ECO:0000313" key="3">
    <source>
        <dbReference type="Proteomes" id="UP001519332"/>
    </source>
</evidence>
<protein>
    <recommendedName>
        <fullName evidence="1">DUF5753 domain-containing protein</fullName>
    </recommendedName>
</protein>
<gene>
    <name evidence="2" type="ORF">JOF56_001198</name>
</gene>
<name>A0ABS4TAB9_9PSEU</name>
<sequence length="261" mass="28734">MLLREVAAAVSRDIGVVSRWETGDRTPKPEQVAQILTKLGVEGNRYDEIMTLAYGTNESLWVATTLPEQRQQMVAYIDWEQNATSIVEVAPLLIPGLLQTTEYIQAIMTGGGVLPGEIAARVASRIGRREIITKNRPADLLVLLGHAALRQDIGGKQVTLEQMKHLLDMAKRPNITLRIMPDHGGWHPGLEGAFSCIKSKATPARPAASIVFVGTRRSVLMLHEDNDVAAYENAIQMIIQKSLPPETSLALIADFAERLER</sequence>
<evidence type="ECO:0000313" key="2">
    <source>
        <dbReference type="EMBL" id="MBP2320813.1"/>
    </source>
</evidence>
<dbReference type="InterPro" id="IPR043917">
    <property type="entry name" value="DUF5753"/>
</dbReference>
<proteinExistence type="predicted"/>
<organism evidence="2 3">
    <name type="scientific">Kibdelosporangium banguiense</name>
    <dbReference type="NCBI Taxonomy" id="1365924"/>
    <lineage>
        <taxon>Bacteria</taxon>
        <taxon>Bacillati</taxon>
        <taxon>Actinomycetota</taxon>
        <taxon>Actinomycetes</taxon>
        <taxon>Pseudonocardiales</taxon>
        <taxon>Pseudonocardiaceae</taxon>
        <taxon>Kibdelosporangium</taxon>
    </lineage>
</organism>
<comment type="caution">
    <text evidence="2">The sequence shown here is derived from an EMBL/GenBank/DDBJ whole genome shotgun (WGS) entry which is preliminary data.</text>
</comment>
<evidence type="ECO:0000259" key="1">
    <source>
        <dbReference type="Pfam" id="PF19054"/>
    </source>
</evidence>
<accession>A0ABS4TAB9</accession>
<dbReference type="Proteomes" id="UP001519332">
    <property type="component" value="Unassembled WGS sequence"/>
</dbReference>
<feature type="domain" description="DUF5753" evidence="1">
    <location>
        <begin position="76"/>
        <end position="253"/>
    </location>
</feature>
<dbReference type="Pfam" id="PF19054">
    <property type="entry name" value="DUF5753"/>
    <property type="match status" value="1"/>
</dbReference>